<reference evidence="2" key="1">
    <citation type="submission" date="2022-11" db="UniProtKB">
        <authorList>
            <consortium name="WormBaseParasite"/>
        </authorList>
    </citation>
    <scope>IDENTIFICATION</scope>
</reference>
<evidence type="ECO:0000313" key="2">
    <source>
        <dbReference type="WBParaSite" id="nRc.2.0.1.t45420-RA"/>
    </source>
</evidence>
<organism evidence="1 2">
    <name type="scientific">Romanomermis culicivorax</name>
    <name type="common">Nematode worm</name>
    <dbReference type="NCBI Taxonomy" id="13658"/>
    <lineage>
        <taxon>Eukaryota</taxon>
        <taxon>Metazoa</taxon>
        <taxon>Ecdysozoa</taxon>
        <taxon>Nematoda</taxon>
        <taxon>Enoplea</taxon>
        <taxon>Dorylaimia</taxon>
        <taxon>Mermithida</taxon>
        <taxon>Mermithoidea</taxon>
        <taxon>Mermithidae</taxon>
        <taxon>Romanomermis</taxon>
    </lineage>
</organism>
<accession>A0A915L6P7</accession>
<proteinExistence type="predicted"/>
<sequence length="100" mass="11618">MTIHDRGTPSDTIAQPERTIIAERFQNSLRIKDLFGQNVPRSRFCPKNIQKIDNFSRKFRKKADLGWSGGVISDKYCMSNLWHSVLPLPDSPLKHEKFFN</sequence>
<dbReference type="Proteomes" id="UP000887565">
    <property type="component" value="Unplaced"/>
</dbReference>
<name>A0A915L6P7_ROMCU</name>
<protein>
    <submittedName>
        <fullName evidence="2">Uncharacterized protein</fullName>
    </submittedName>
</protein>
<evidence type="ECO:0000313" key="1">
    <source>
        <dbReference type="Proteomes" id="UP000887565"/>
    </source>
</evidence>
<dbReference type="WBParaSite" id="nRc.2.0.1.t45420-RA">
    <property type="protein sequence ID" value="nRc.2.0.1.t45420-RA"/>
    <property type="gene ID" value="nRc.2.0.1.g45420"/>
</dbReference>
<dbReference type="AlphaFoldDB" id="A0A915L6P7"/>
<keyword evidence="1" id="KW-1185">Reference proteome</keyword>